<protein>
    <recommendedName>
        <fullName evidence="2">Outer membrane protein beta-barrel domain-containing protein</fullName>
    </recommendedName>
</protein>
<accession>A0A4U8UIM6</accession>
<dbReference type="InterPro" id="IPR027385">
    <property type="entry name" value="Beta-barrel_OMP"/>
</dbReference>
<dbReference type="AlphaFoldDB" id="A0A4U8UIM6"/>
<sequence>MRTGFMMKFSNKLSIVLGLFIVVFGINVLANESQGFFLGADAGYGKTKFQQDDFGINVRNNVSNLGLRAGYRLSPKHRAYIGYYHQSKIKDTGKVPVTVAGNLIDNISVETKYRAHRVIAGYDFTPILVENIRGVLGVYGGYSFLRANTESNFFGDVFSLPSAFDGFMYGTKIGLLYEIAKAEVELGVKLEQIRYKTRDLKLSFNVGGQKTDVLSEDVRPIQTTGGVYLGFNFKF</sequence>
<feature type="domain" description="Outer membrane protein beta-barrel" evidence="2">
    <location>
        <begin position="19"/>
        <end position="197"/>
    </location>
</feature>
<keyword evidence="4" id="KW-1185">Reference proteome</keyword>
<dbReference type="EMBL" id="JRPC02000001">
    <property type="protein sequence ID" value="TLE17259.1"/>
    <property type="molecule type" value="Genomic_DNA"/>
</dbReference>
<reference evidence="3 4" key="1">
    <citation type="journal article" date="2014" name="Genome Announc.">
        <title>Draft genome sequences of eight enterohepatic helicobacter species isolated from both laboratory and wild rodents.</title>
        <authorList>
            <person name="Sheh A."/>
            <person name="Shen Z."/>
            <person name="Fox J.G."/>
        </authorList>
    </citation>
    <scope>NUCLEOTIDE SEQUENCE [LARGE SCALE GENOMIC DNA]</scope>
    <source>
        <strain evidence="3 4">MIT-03-7007</strain>
    </source>
</reference>
<evidence type="ECO:0000313" key="4">
    <source>
        <dbReference type="Proteomes" id="UP000029920"/>
    </source>
</evidence>
<evidence type="ECO:0000313" key="3">
    <source>
        <dbReference type="EMBL" id="TLE17259.1"/>
    </source>
</evidence>
<dbReference type="SUPFAM" id="SSF56925">
    <property type="entry name" value="OMPA-like"/>
    <property type="match status" value="1"/>
</dbReference>
<evidence type="ECO:0000256" key="1">
    <source>
        <dbReference type="ARBA" id="ARBA00022729"/>
    </source>
</evidence>
<name>A0A4U8UIM6_9HELI</name>
<proteinExistence type="predicted"/>
<keyword evidence="1" id="KW-0732">Signal</keyword>
<evidence type="ECO:0000259" key="2">
    <source>
        <dbReference type="Pfam" id="PF13505"/>
    </source>
</evidence>
<comment type="caution">
    <text evidence="3">The sequence shown here is derived from an EMBL/GenBank/DDBJ whole genome shotgun (WGS) entry which is preliminary data.</text>
</comment>
<dbReference type="Proteomes" id="UP000029920">
    <property type="component" value="Unassembled WGS sequence"/>
</dbReference>
<organism evidence="3 4">
    <name type="scientific">Helicobacter apodemus</name>
    <dbReference type="NCBI Taxonomy" id="135569"/>
    <lineage>
        <taxon>Bacteria</taxon>
        <taxon>Pseudomonadati</taxon>
        <taxon>Campylobacterota</taxon>
        <taxon>Epsilonproteobacteria</taxon>
        <taxon>Campylobacterales</taxon>
        <taxon>Helicobacteraceae</taxon>
        <taxon>Helicobacter</taxon>
    </lineage>
</organism>
<dbReference type="InterPro" id="IPR011250">
    <property type="entry name" value="OMP/PagP_B-barrel"/>
</dbReference>
<gene>
    <name evidence="3" type="ORF">LS72_000500</name>
</gene>
<dbReference type="Gene3D" id="2.40.160.20">
    <property type="match status" value="1"/>
</dbReference>
<dbReference type="Pfam" id="PF13505">
    <property type="entry name" value="OMP_b-brl"/>
    <property type="match status" value="1"/>
</dbReference>